<dbReference type="Gene3D" id="2.40.10.480">
    <property type="match status" value="1"/>
</dbReference>
<dbReference type="Gene3D" id="2.130.10.10">
    <property type="entry name" value="YVTN repeat-like/Quinoprotein amine dehydrogenase"/>
    <property type="match status" value="1"/>
</dbReference>
<gene>
    <name evidence="3" type="ORF">ELS19_11840</name>
</gene>
<evidence type="ECO:0000259" key="2">
    <source>
        <dbReference type="Pfam" id="PF13360"/>
    </source>
</evidence>
<dbReference type="Pfam" id="PF13360">
    <property type="entry name" value="PQQ_2"/>
    <property type="match status" value="2"/>
</dbReference>
<dbReference type="InterPro" id="IPR018391">
    <property type="entry name" value="PQQ_b-propeller_rpt"/>
</dbReference>
<dbReference type="Proteomes" id="UP000294028">
    <property type="component" value="Unassembled WGS sequence"/>
</dbReference>
<dbReference type="InterPro" id="IPR011047">
    <property type="entry name" value="Quinoprotein_ADH-like_sf"/>
</dbReference>
<evidence type="ECO:0000256" key="1">
    <source>
        <dbReference type="SAM" id="MobiDB-lite"/>
    </source>
</evidence>
<dbReference type="AlphaFoldDB" id="A0A482TCU7"/>
<accession>A0A482TCU7</accession>
<dbReference type="RefSeq" id="WP_129784922.1">
    <property type="nucleotide sequence ID" value="NZ_RZHH01000002.1"/>
</dbReference>
<dbReference type="PANTHER" id="PTHR34512">
    <property type="entry name" value="CELL SURFACE PROTEIN"/>
    <property type="match status" value="1"/>
</dbReference>
<feature type="domain" description="Pyrrolo-quinoline quinone repeat" evidence="2">
    <location>
        <begin position="83"/>
        <end position="169"/>
    </location>
</feature>
<reference evidence="3 4" key="1">
    <citation type="submission" date="2018-12" db="EMBL/GenBank/DDBJ databases">
        <title>Genome analysis provides insights into bioremediation potentialities of Halogeometricum borinquense strain N11.</title>
        <authorList>
            <person name="Najjari A."/>
            <person name="Youssef N."/>
            <person name="Fhoula I."/>
            <person name="Ben Dhia O."/>
            <person name="Mahjoubi M."/>
            <person name="Ouzari H.I."/>
            <person name="Cherif A."/>
        </authorList>
    </citation>
    <scope>NUCLEOTIDE SEQUENCE [LARGE SCALE GENOMIC DNA]</scope>
    <source>
        <strain evidence="3 4">N11</strain>
    </source>
</reference>
<evidence type="ECO:0000313" key="4">
    <source>
        <dbReference type="Proteomes" id="UP000294028"/>
    </source>
</evidence>
<dbReference type="PROSITE" id="PS51257">
    <property type="entry name" value="PROKAR_LIPOPROTEIN"/>
    <property type="match status" value="1"/>
</dbReference>
<comment type="caution">
    <text evidence="3">The sequence shown here is derived from an EMBL/GenBank/DDBJ whole genome shotgun (WGS) entry which is preliminary data.</text>
</comment>
<organism evidence="3 4">
    <name type="scientific">Halogeometricum borinquense</name>
    <dbReference type="NCBI Taxonomy" id="60847"/>
    <lineage>
        <taxon>Archaea</taxon>
        <taxon>Methanobacteriati</taxon>
        <taxon>Methanobacteriota</taxon>
        <taxon>Stenosarchaea group</taxon>
        <taxon>Halobacteria</taxon>
        <taxon>Halobacteriales</taxon>
        <taxon>Haloferacaceae</taxon>
        <taxon>Halogeometricum</taxon>
    </lineage>
</organism>
<dbReference type="SUPFAM" id="SSF50998">
    <property type="entry name" value="Quinoprotein alcohol dehydrogenase-like"/>
    <property type="match status" value="2"/>
</dbReference>
<name>A0A482TCU7_9EURY</name>
<evidence type="ECO:0000313" key="3">
    <source>
        <dbReference type="EMBL" id="RYJ14572.1"/>
    </source>
</evidence>
<feature type="compositionally biased region" description="Polar residues" evidence="1">
    <location>
        <begin position="32"/>
        <end position="45"/>
    </location>
</feature>
<sequence>MAHYLTRRKLLGTMAGLMATAGCMKPLGADSEQASDPTYGETKSNWPMLGHDPQNTGAADIKFPEGRFQSEKIFEAANEDRTDAPISASQSVFVSRSDEGDQPEGAFALTAESGDQRWRAADVVGYTTPSVYGKTIIFSGNGTTSAVNVTTGNVHWQQPVGASGFYRTHLKIDNSIVVSDSKSIVGLDASTGEQLWESPDLGVISGLTTDGSRIYVTRNSSTSSGLVALSPNSGEVKWKMNGMAGEGRPVVSDGLVYHTDIKTGTLRAFNSDNGSAKWRYKTNGADVPPATSPDSSHIFLTGTDEGKLHVLNSKTGERKWTAEIAGKTQPVVTRNTVLLCREESIFQVSRSSQEVAKIVTPNKPISSPLSLGSESIYFTVRSEGGRSQKYVATLKE</sequence>
<proteinExistence type="predicted"/>
<dbReference type="EMBL" id="RZHH01000002">
    <property type="protein sequence ID" value="RYJ14572.1"/>
    <property type="molecule type" value="Genomic_DNA"/>
</dbReference>
<feature type="region of interest" description="Disordered" evidence="1">
    <location>
        <begin position="28"/>
        <end position="49"/>
    </location>
</feature>
<dbReference type="InterPro" id="IPR015943">
    <property type="entry name" value="WD40/YVTN_repeat-like_dom_sf"/>
</dbReference>
<dbReference type="InterPro" id="IPR002372">
    <property type="entry name" value="PQQ_rpt_dom"/>
</dbReference>
<dbReference type="PANTHER" id="PTHR34512:SF30">
    <property type="entry name" value="OUTER MEMBRANE PROTEIN ASSEMBLY FACTOR BAMB"/>
    <property type="match status" value="1"/>
</dbReference>
<protein>
    <recommendedName>
        <fullName evidence="2">Pyrrolo-quinoline quinone repeat domain-containing protein</fullName>
    </recommendedName>
</protein>
<dbReference type="SMART" id="SM00564">
    <property type="entry name" value="PQQ"/>
    <property type="match status" value="6"/>
</dbReference>
<feature type="domain" description="Pyrrolo-quinoline quinone repeat" evidence="2">
    <location>
        <begin position="182"/>
        <end position="345"/>
    </location>
</feature>